<proteinExistence type="predicted"/>
<dbReference type="EMBL" id="BAABKX010000019">
    <property type="protein sequence ID" value="GAA5061429.1"/>
    <property type="molecule type" value="Genomic_DNA"/>
</dbReference>
<accession>A0AAV3UP77</accession>
<dbReference type="GeneID" id="68615765"/>
<gene>
    <name evidence="2" type="ORF">GCM10025751_47700</name>
</gene>
<sequence length="112" mass="12915">MVALDRVFGLLSEERRRYTLYYLEQQTRPVSIDEVAEQVAEWESNPGTVSIPEEKFDRIEVDLRHNHLPKASGAEYIRYDPEVEEIEVTGTPPEVSAIISVAKAIERPERYP</sequence>
<protein>
    <recommendedName>
        <fullName evidence="1">DUF7344 domain-containing protein</fullName>
    </recommendedName>
</protein>
<dbReference type="Pfam" id="PF24035">
    <property type="entry name" value="DUF7344"/>
    <property type="match status" value="1"/>
</dbReference>
<dbReference type="Proteomes" id="UP001501729">
    <property type="component" value="Unassembled WGS sequence"/>
</dbReference>
<keyword evidence="3" id="KW-1185">Reference proteome</keyword>
<dbReference type="InterPro" id="IPR055768">
    <property type="entry name" value="DUF7344"/>
</dbReference>
<name>A0AAV3UP77_9EURY</name>
<dbReference type="RefSeq" id="WP_227777080.1">
    <property type="nucleotide sequence ID" value="NZ_BAABKX010000019.1"/>
</dbReference>
<dbReference type="AlphaFoldDB" id="A0AAV3UP77"/>
<evidence type="ECO:0000313" key="3">
    <source>
        <dbReference type="Proteomes" id="UP001501729"/>
    </source>
</evidence>
<organism evidence="2 3">
    <name type="scientific">Haladaptatus pallidirubidus</name>
    <dbReference type="NCBI Taxonomy" id="1008152"/>
    <lineage>
        <taxon>Archaea</taxon>
        <taxon>Methanobacteriati</taxon>
        <taxon>Methanobacteriota</taxon>
        <taxon>Stenosarchaea group</taxon>
        <taxon>Halobacteria</taxon>
        <taxon>Halobacteriales</taxon>
        <taxon>Haladaptataceae</taxon>
        <taxon>Haladaptatus</taxon>
    </lineage>
</organism>
<reference evidence="2 3" key="1">
    <citation type="journal article" date="2019" name="Int. J. Syst. Evol. Microbiol.">
        <title>The Global Catalogue of Microorganisms (GCM) 10K type strain sequencing project: providing services to taxonomists for standard genome sequencing and annotation.</title>
        <authorList>
            <consortium name="The Broad Institute Genomics Platform"/>
            <consortium name="The Broad Institute Genome Sequencing Center for Infectious Disease"/>
            <person name="Wu L."/>
            <person name="Ma J."/>
        </authorList>
    </citation>
    <scope>NUCLEOTIDE SEQUENCE [LARGE SCALE GENOMIC DNA]</scope>
    <source>
        <strain evidence="2 3">JCM 17504</strain>
    </source>
</reference>
<evidence type="ECO:0000313" key="2">
    <source>
        <dbReference type="EMBL" id="GAA5061429.1"/>
    </source>
</evidence>
<feature type="domain" description="DUF7344" evidence="1">
    <location>
        <begin position="8"/>
        <end position="86"/>
    </location>
</feature>
<comment type="caution">
    <text evidence="2">The sequence shown here is derived from an EMBL/GenBank/DDBJ whole genome shotgun (WGS) entry which is preliminary data.</text>
</comment>
<evidence type="ECO:0000259" key="1">
    <source>
        <dbReference type="Pfam" id="PF24035"/>
    </source>
</evidence>